<dbReference type="PANTHER" id="PTHR10000:SF8">
    <property type="entry name" value="HAD SUPERFAMILY HYDROLASE-LIKE, TYPE 3"/>
    <property type="match status" value="1"/>
</dbReference>
<name>A0A081N0Q4_9GAMM</name>
<dbReference type="GO" id="GO:0051479">
    <property type="term" value="P:mannosylglycerate biosynthetic process"/>
    <property type="evidence" value="ECO:0007669"/>
    <property type="project" value="InterPro"/>
</dbReference>
<evidence type="ECO:0000313" key="4">
    <source>
        <dbReference type="EMBL" id="KEQ12027.1"/>
    </source>
</evidence>
<dbReference type="PANTHER" id="PTHR10000">
    <property type="entry name" value="PHOSPHOSERINE PHOSPHATASE"/>
    <property type="match status" value="1"/>
</dbReference>
<sequence length="269" mass="30329">MSSQSNRKLIVFSDLDGTLLDHDSYRWDDAMNALQLLEKQNIPVIFNTSKTLREVREIQETTGIRHPFISENGMVTSIPAGYFPDIEKDTHLVHGLPYKGIRRLLNKLRLEYGFEFTGFGDCDKSTVAELTGLLPFEAAYACDRKASEPLIWRDSDAALVQFKYLLQKEGLNLTRGGRFYHVSGNGNKGMAARKLLERFRACDPDYSWVSIGLGDGLNDLPMLEVVDYPVLVRAEHHSVPDTSHLSSIFYTTGTGPRGWNEAITRLLTN</sequence>
<dbReference type="EMBL" id="JOKG01000005">
    <property type="protein sequence ID" value="KEQ12027.1"/>
    <property type="molecule type" value="Genomic_DNA"/>
</dbReference>
<evidence type="ECO:0000256" key="2">
    <source>
        <dbReference type="ARBA" id="ARBA00022801"/>
    </source>
</evidence>
<comment type="caution">
    <text evidence="4">The sequence shown here is derived from an EMBL/GenBank/DDBJ whole genome shotgun (WGS) entry which is preliminary data.</text>
</comment>
<evidence type="ECO:0000256" key="1">
    <source>
        <dbReference type="ARBA" id="ARBA00022723"/>
    </source>
</evidence>
<dbReference type="SFLD" id="SFLDS00003">
    <property type="entry name" value="Haloacid_Dehalogenase"/>
    <property type="match status" value="1"/>
</dbReference>
<dbReference type="eggNOG" id="COG3769">
    <property type="taxonomic scope" value="Bacteria"/>
</dbReference>
<evidence type="ECO:0000313" key="5">
    <source>
        <dbReference type="Proteomes" id="UP000028006"/>
    </source>
</evidence>
<dbReference type="InterPro" id="IPR006381">
    <property type="entry name" value="HAD-SF-IIB-MPGP"/>
</dbReference>
<keyword evidence="2" id="KW-0378">Hydrolase</keyword>
<dbReference type="Gene3D" id="3.30.980.20">
    <property type="entry name" value="Putative mannosyl-3-phosphoglycerate phosphatase, domain 2"/>
    <property type="match status" value="1"/>
</dbReference>
<dbReference type="NCBIfam" id="TIGR01486">
    <property type="entry name" value="HAD-SF-IIB-MPGP"/>
    <property type="match status" value="1"/>
</dbReference>
<dbReference type="NCBIfam" id="TIGR01484">
    <property type="entry name" value="HAD-SF-IIB"/>
    <property type="match status" value="1"/>
</dbReference>
<reference evidence="4 5" key="1">
    <citation type="submission" date="2014-06" db="EMBL/GenBank/DDBJ databases">
        <title>Whole Genome Sequences of Three Symbiotic Endozoicomonas Bacteria.</title>
        <authorList>
            <person name="Neave M.J."/>
            <person name="Apprill A."/>
            <person name="Voolstra C.R."/>
        </authorList>
    </citation>
    <scope>NUCLEOTIDE SEQUENCE [LARGE SCALE GENOMIC DNA]</scope>
    <source>
        <strain evidence="4 5">LMG 24815</strain>
    </source>
</reference>
<dbReference type="AlphaFoldDB" id="A0A081N0Q4"/>
<dbReference type="SFLD" id="SFLDG01140">
    <property type="entry name" value="C2.B:_Phosphomannomutase_and_P"/>
    <property type="match status" value="1"/>
</dbReference>
<accession>A0A081N0Q4</accession>
<evidence type="ECO:0000256" key="3">
    <source>
        <dbReference type="ARBA" id="ARBA00022842"/>
    </source>
</evidence>
<dbReference type="InterPro" id="IPR023214">
    <property type="entry name" value="HAD_sf"/>
</dbReference>
<dbReference type="Gene3D" id="3.40.50.1000">
    <property type="entry name" value="HAD superfamily/HAD-like"/>
    <property type="match status" value="1"/>
</dbReference>
<dbReference type="SUPFAM" id="SSF56784">
    <property type="entry name" value="HAD-like"/>
    <property type="match status" value="1"/>
</dbReference>
<keyword evidence="5" id="KW-1185">Reference proteome</keyword>
<dbReference type="Proteomes" id="UP000028006">
    <property type="component" value="Unassembled WGS sequence"/>
</dbReference>
<dbReference type="RefSeq" id="WP_034879187.1">
    <property type="nucleotide sequence ID" value="NZ_JOKG01000005.1"/>
</dbReference>
<dbReference type="Pfam" id="PF08282">
    <property type="entry name" value="Hydrolase_3"/>
    <property type="match status" value="1"/>
</dbReference>
<dbReference type="SFLD" id="SFLDG01142">
    <property type="entry name" value="C2.B.2:_Mannosyl-3-phosphoglyc"/>
    <property type="match status" value="1"/>
</dbReference>
<proteinExistence type="predicted"/>
<keyword evidence="1" id="KW-0479">Metal-binding</keyword>
<evidence type="ECO:0008006" key="6">
    <source>
        <dbReference type="Google" id="ProtNLM"/>
    </source>
</evidence>
<dbReference type="GO" id="GO:0000287">
    <property type="term" value="F:magnesium ion binding"/>
    <property type="evidence" value="ECO:0007669"/>
    <property type="project" value="UniProtKB-ARBA"/>
</dbReference>
<dbReference type="GO" id="GO:0005829">
    <property type="term" value="C:cytosol"/>
    <property type="evidence" value="ECO:0007669"/>
    <property type="project" value="TreeGrafter"/>
</dbReference>
<keyword evidence="3" id="KW-0460">Magnesium</keyword>
<dbReference type="GO" id="GO:0050531">
    <property type="term" value="F:mannosyl-3-phosphoglycerate phosphatase activity"/>
    <property type="evidence" value="ECO:0007669"/>
    <property type="project" value="InterPro"/>
</dbReference>
<gene>
    <name evidence="4" type="ORF">GZ77_23345</name>
</gene>
<dbReference type="InterPro" id="IPR036412">
    <property type="entry name" value="HAD-like_sf"/>
</dbReference>
<protein>
    <recommendedName>
        <fullName evidence="6">Mannosyl-3-phosphoglycerate phosphatase</fullName>
    </recommendedName>
</protein>
<organism evidence="4 5">
    <name type="scientific">Endozoicomonas montiporae</name>
    <dbReference type="NCBI Taxonomy" id="1027273"/>
    <lineage>
        <taxon>Bacteria</taxon>
        <taxon>Pseudomonadati</taxon>
        <taxon>Pseudomonadota</taxon>
        <taxon>Gammaproteobacteria</taxon>
        <taxon>Oceanospirillales</taxon>
        <taxon>Endozoicomonadaceae</taxon>
        <taxon>Endozoicomonas</taxon>
    </lineage>
</organism>
<dbReference type="InterPro" id="IPR006379">
    <property type="entry name" value="HAD-SF_hydro_IIB"/>
</dbReference>